<reference evidence="5" key="1">
    <citation type="submission" date="2021-01" db="EMBL/GenBank/DDBJ databases">
        <title>Adiantum capillus-veneris genome.</title>
        <authorList>
            <person name="Fang Y."/>
            <person name="Liao Q."/>
        </authorList>
    </citation>
    <scope>NUCLEOTIDE SEQUENCE</scope>
    <source>
        <strain evidence="5">H3</strain>
        <tissue evidence="5">Leaf</tissue>
    </source>
</reference>
<dbReference type="PRINTS" id="PR00420">
    <property type="entry name" value="RNGMNOXGNASE"/>
</dbReference>
<organism evidence="5 6">
    <name type="scientific">Adiantum capillus-veneris</name>
    <name type="common">Maidenhair fern</name>
    <dbReference type="NCBI Taxonomy" id="13818"/>
    <lineage>
        <taxon>Eukaryota</taxon>
        <taxon>Viridiplantae</taxon>
        <taxon>Streptophyta</taxon>
        <taxon>Embryophyta</taxon>
        <taxon>Tracheophyta</taxon>
        <taxon>Polypodiopsida</taxon>
        <taxon>Polypodiidae</taxon>
        <taxon>Polypodiales</taxon>
        <taxon>Pteridineae</taxon>
        <taxon>Pteridaceae</taxon>
        <taxon>Vittarioideae</taxon>
        <taxon>Adiantum</taxon>
    </lineage>
</organism>
<dbReference type="Gene3D" id="3.50.50.60">
    <property type="entry name" value="FAD/NAD(P)-binding domain"/>
    <property type="match status" value="1"/>
</dbReference>
<evidence type="ECO:0000256" key="2">
    <source>
        <dbReference type="ARBA" id="ARBA00023033"/>
    </source>
</evidence>
<protein>
    <recommendedName>
        <fullName evidence="4">FAD-binding domain-containing protein</fullName>
    </recommendedName>
</protein>
<dbReference type="AlphaFoldDB" id="A0A9D4UPM9"/>
<keyword evidence="6" id="KW-1185">Reference proteome</keyword>
<dbReference type="GO" id="GO:0071949">
    <property type="term" value="F:FAD binding"/>
    <property type="evidence" value="ECO:0007669"/>
    <property type="project" value="InterPro"/>
</dbReference>
<dbReference type="InterPro" id="IPR002938">
    <property type="entry name" value="FAD-bd"/>
</dbReference>
<dbReference type="Proteomes" id="UP000886520">
    <property type="component" value="Chromosome 13"/>
</dbReference>
<dbReference type="OrthoDB" id="655030at2759"/>
<comment type="similarity">
    <text evidence="3">Belongs to the 3-hydroxybenzoate 6-hydroxylase family.</text>
</comment>
<keyword evidence="2" id="KW-0503">Monooxygenase</keyword>
<dbReference type="GO" id="GO:0004497">
    <property type="term" value="F:monooxygenase activity"/>
    <property type="evidence" value="ECO:0007669"/>
    <property type="project" value="UniProtKB-KW"/>
</dbReference>
<dbReference type="InterPro" id="IPR044560">
    <property type="entry name" value="MOase"/>
</dbReference>
<evidence type="ECO:0000259" key="4">
    <source>
        <dbReference type="Pfam" id="PF01494"/>
    </source>
</evidence>
<name>A0A9D4UPM9_ADICA</name>
<dbReference type="PANTHER" id="PTHR45934:SF9">
    <property type="entry name" value="FAD_NAD(P)-BINDING OXIDOREDUCTASE FAMILY PROTEIN"/>
    <property type="match status" value="1"/>
</dbReference>
<keyword evidence="1" id="KW-0560">Oxidoreductase</keyword>
<accession>A0A9D4UPM9</accession>
<evidence type="ECO:0000313" key="5">
    <source>
        <dbReference type="EMBL" id="KAI5071118.1"/>
    </source>
</evidence>
<dbReference type="SUPFAM" id="SSF51905">
    <property type="entry name" value="FAD/NAD(P)-binding domain"/>
    <property type="match status" value="1"/>
</dbReference>
<gene>
    <name evidence="5" type="ORF">GOP47_0013369</name>
</gene>
<comment type="caution">
    <text evidence="5">The sequence shown here is derived from an EMBL/GenBank/DDBJ whole genome shotgun (WGS) entry which is preliminary data.</text>
</comment>
<evidence type="ECO:0000313" key="6">
    <source>
        <dbReference type="Proteomes" id="UP000886520"/>
    </source>
</evidence>
<evidence type="ECO:0000256" key="1">
    <source>
        <dbReference type="ARBA" id="ARBA00023002"/>
    </source>
</evidence>
<dbReference type="Pfam" id="PF01494">
    <property type="entry name" value="FAD_binding_3"/>
    <property type="match status" value="1"/>
</dbReference>
<dbReference type="InterPro" id="IPR036188">
    <property type="entry name" value="FAD/NAD-bd_sf"/>
</dbReference>
<dbReference type="EMBL" id="JABFUD020000013">
    <property type="protein sequence ID" value="KAI5071118.1"/>
    <property type="molecule type" value="Genomic_DNA"/>
</dbReference>
<dbReference type="PANTHER" id="PTHR45934">
    <property type="entry name" value="FAD/NAD(P)-BINDING OXIDOREDUCTASE FAMILY PROTEIN"/>
    <property type="match status" value="1"/>
</dbReference>
<evidence type="ECO:0000256" key="3">
    <source>
        <dbReference type="ARBA" id="ARBA00024018"/>
    </source>
</evidence>
<sequence length="496" mass="54260">MNSATASLEQGVLDLGTPCVANLSMCKTPIRQMRPNTWVANKSVLQHRRQPFTRLMSSRQRFSRVYATPTSMEAANVGAKSSTEDNSRQFQKLHDVVIVGGGIAGLSTALALHRLGIKSLLLEQAEQLRTAGAAIGLWTNAWKALEVLGVADSLRKKFVKFAGIELLEQDGSCLLSLRLDEGPSDLELRGVERKALLEALKEPLPDGAVIYESRVIGIRKLAGGYTEVECENGDIIQTKVLIGCDGIGSVVAKWMNMGEPRFAGYAATRGLAVYPDGNNLHNKAKQILGRGVRAGIAPMDANRAYWFVVFNSSGERVTDAELVRKEALDYVKGWSSTITEAINRSSPDTLSRRGIADRWMWPAGGPPLCNNGVTLAGDAMHPMTPNLGQGGCCALEDAVILARALSKALVSNDSRQLNESPEFDLKELERINLALKSYTDGRWRRILPLSIRSYMIGVLLQSDSELVCSVRNKLLPKLFKLERLIDHSLFDCGTLQ</sequence>
<proteinExistence type="inferred from homology"/>
<feature type="domain" description="FAD-binding" evidence="4">
    <location>
        <begin position="95"/>
        <end position="410"/>
    </location>
</feature>